<name>A0ACD5IHF4_9PROT</name>
<dbReference type="Proteomes" id="UP001196097">
    <property type="component" value="Chromosome"/>
</dbReference>
<evidence type="ECO:0000313" key="1">
    <source>
        <dbReference type="EMBL" id="XRP73243.1"/>
    </source>
</evidence>
<dbReference type="EMBL" id="CP130946">
    <property type="protein sequence ID" value="XRP73243.1"/>
    <property type="molecule type" value="Genomic_DNA"/>
</dbReference>
<accession>A0ACD5IHF4</accession>
<reference evidence="1 2" key="1">
    <citation type="journal article" date="2021" name="ISME J.">
        <title>Genomic evolution of the class Acidithiobacillia: deep-branching Proteobacteria living in extreme acidic conditions.</title>
        <authorList>
            <person name="Moya-Beltran A."/>
            <person name="Beard S."/>
            <person name="Rojas-Villalobos C."/>
            <person name="Issotta F."/>
            <person name="Gallardo Y."/>
            <person name="Ulloa R."/>
            <person name="Giaveno A."/>
            <person name="Degli Esposti M."/>
            <person name="Johnson D.B."/>
            <person name="Quatrini R."/>
        </authorList>
    </citation>
    <scope>NUCLEOTIDE SEQUENCE [LARGE SCALE GENOMIC DNA]</scope>
    <source>
        <strain evidence="1 2">CF3</strain>
    </source>
</reference>
<organism evidence="1 2">
    <name type="scientific">Acidithiobacillus ferruginosus</name>
    <dbReference type="NCBI Taxonomy" id="3063951"/>
    <lineage>
        <taxon>Bacteria</taxon>
        <taxon>Pseudomonadati</taxon>
        <taxon>Pseudomonadota</taxon>
        <taxon>Acidithiobacillia</taxon>
        <taxon>Acidithiobacillales</taxon>
        <taxon>Acidithiobacillaceae</taxon>
        <taxon>Acidithiobacillus</taxon>
    </lineage>
</organism>
<sequence length="616" mass="67321">MKSLKADPDYESAKAGGLDAAARLVLRCADVDFLEKASQEFGRDVVYVSVYAEEAQGKNKIPLALAKHLSIETGAGLDLDIVQSNRAYHTGAKPMERLLARAEFAGEVQPGKRYVLVDDVTTMGSTLADLASYIQAQGGEIAGSLVLTNAMRELTMGPAKQLVQKLEVRHGQPIRELFGIEPEALTASEAGYLIGFRSADELRNRAVKARQERSERFVVKSISRNEAEIIGPENSTQPSEVIPNPSDDLQAQRLERDLSRPTQGDVLDIPHTHPPPGTVTLPHTQTSPSFQFLENPMAAQPNHLLSYGPMDVVASNDEKNPGLHVVHMDAENRAFIPQDDPLHREIRDLIEKNPHSKGFVANQVHARLEQEGRWDGPGLHPAKGHDAEGLSFGPSMNPEQEKGEALNVGETLDQGAADPEIVEPAQPVPDKSAEVELADATGKKPDQEPQQKTITEPDPLADWPGTSQKTPEPPMPPEKSRFERKNPPEVLFANPKGKPYVLDHGDKVTVTNRAMLGLGHEAAEKRKKAVEIGLKAAVDRFGEPVRFQGNRAFLEETVKVAMERGIALEPGSPMARDIYERAIQERGNQLGPSKDAAPYRAPEKKREVDKGKGIGL</sequence>
<protein>
    <submittedName>
        <fullName evidence="1">LPD7 domain-containing protein</fullName>
    </submittedName>
</protein>
<evidence type="ECO:0000313" key="2">
    <source>
        <dbReference type="Proteomes" id="UP001196097"/>
    </source>
</evidence>
<gene>
    <name evidence="1" type="ORF">HF292_000965</name>
</gene>
<proteinExistence type="predicted"/>
<keyword evidence="2" id="KW-1185">Reference proteome</keyword>